<dbReference type="InterPro" id="IPR001962">
    <property type="entry name" value="Asn_synthase"/>
</dbReference>
<evidence type="ECO:0000256" key="1">
    <source>
        <dbReference type="ARBA" id="ARBA00005187"/>
    </source>
</evidence>
<sequence>MLTIGAVTETVMRAMADAVAHRGPDDEGVWIDAGAGIGLAHRRLSIVDLSAAGHQPFHSRCGRFVLSYNGEIYNHAELRRTIEEKGPVPWRGHSDTETLLEAIALWGLSEALQRASGMFALALWDRETRELSLARDRVGEKPLYYGWSGDRLLFGSSLASFRAVPGFAGEADPDVTALYLRFNCVPAPYSIYRRVYKVMPGTIVTIDQRAIGRAPSQPPAVPSRQVGLSTMRYWSLATVAKNGAGRAEHDPDRALATLEQRLTTAVAQQTMGDVPIGAFLSGGVDSSLIVALMQRAIGERVRTFTLGFDDPLMDEAPHAAAIARHLGTEHHEHYITPADAADAVAAMPSIYDEPFADSSQIATYILSRETRRTVTVALSGDGGDELFGGYNRYMMTSRIFDRLSMLPASGRRGLGRMLAGISTDMWDRMGALPFAPNVPMLGNKAHKVARAMRSGGGLDEIYAAFTEEWHSGVPIAHDRRIAAPALDGAFEAKTREEQMMYWDMMSYLPDDILAKVDRASMAVGLEVRAPMLDRDVVAAAWETPLSLKIRDGQSKWLLRQLLFRYVPPVLIERPKTGFGVPLGRWLRGPLRDWAESLLSTAALDRVAGLDAIAVQRRWQQHLRGTHDWTAALWSVLMLMGWQSEC</sequence>
<evidence type="ECO:0000256" key="3">
    <source>
        <dbReference type="ARBA" id="ARBA00012737"/>
    </source>
</evidence>
<keyword evidence="10" id="KW-1185">Reference proteome</keyword>
<dbReference type="PANTHER" id="PTHR43284">
    <property type="entry name" value="ASPARAGINE SYNTHETASE (GLUTAMINE-HYDROLYZING)"/>
    <property type="match status" value="1"/>
</dbReference>
<dbReference type="CDD" id="cd00712">
    <property type="entry name" value="AsnB"/>
    <property type="match status" value="1"/>
</dbReference>
<dbReference type="InterPro" id="IPR029055">
    <property type="entry name" value="Ntn_hydrolases_N"/>
</dbReference>
<evidence type="ECO:0000259" key="8">
    <source>
        <dbReference type="PROSITE" id="PS51278"/>
    </source>
</evidence>
<reference evidence="9 10" key="1">
    <citation type="submission" date="2022-12" db="EMBL/GenBank/DDBJ databases">
        <title>Sphingomonas abieness sp. nov., an endophytic bacterium isolated from Abies koreana.</title>
        <authorList>
            <person name="Jiang L."/>
            <person name="Lee J."/>
        </authorList>
    </citation>
    <scope>NUCLEOTIDE SEQUENCE [LARGE SCALE GENOMIC DNA]</scope>
    <source>
        <strain evidence="10">PAMB 00755</strain>
    </source>
</reference>
<accession>A0ABY7NHS6</accession>
<dbReference type="Pfam" id="PF00733">
    <property type="entry name" value="Asn_synthase"/>
    <property type="match status" value="1"/>
</dbReference>
<dbReference type="Gene3D" id="3.40.50.620">
    <property type="entry name" value="HUPs"/>
    <property type="match status" value="1"/>
</dbReference>
<dbReference type="CDD" id="cd01991">
    <property type="entry name" value="Asn_synthase_B_C"/>
    <property type="match status" value="1"/>
</dbReference>
<evidence type="ECO:0000256" key="2">
    <source>
        <dbReference type="ARBA" id="ARBA00005752"/>
    </source>
</evidence>
<dbReference type="EMBL" id="CP115174">
    <property type="protein sequence ID" value="WBO20822.1"/>
    <property type="molecule type" value="Genomic_DNA"/>
</dbReference>
<dbReference type="Proteomes" id="UP001210865">
    <property type="component" value="Chromosome"/>
</dbReference>
<dbReference type="InterPro" id="IPR014729">
    <property type="entry name" value="Rossmann-like_a/b/a_fold"/>
</dbReference>
<keyword evidence="9" id="KW-0436">Ligase</keyword>
<evidence type="ECO:0000256" key="6">
    <source>
        <dbReference type="ARBA" id="ARBA00022962"/>
    </source>
</evidence>
<comment type="pathway">
    <text evidence="1">Amino-acid biosynthesis; L-asparagine biosynthesis; L-asparagine from L-aspartate (L-Gln route): step 1/1.</text>
</comment>
<dbReference type="RefSeq" id="WP_270075472.1">
    <property type="nucleotide sequence ID" value="NZ_CP115174.1"/>
</dbReference>
<gene>
    <name evidence="9" type="primary">asnB</name>
    <name evidence="9" type="ORF">PBT88_11425</name>
</gene>
<evidence type="ECO:0000256" key="5">
    <source>
        <dbReference type="ARBA" id="ARBA00022840"/>
    </source>
</evidence>
<dbReference type="EC" id="6.3.5.4" evidence="3"/>
<proteinExistence type="inferred from homology"/>
<dbReference type="Gene3D" id="3.60.20.10">
    <property type="entry name" value="Glutamine Phosphoribosylpyrophosphate, subunit 1, domain 1"/>
    <property type="match status" value="1"/>
</dbReference>
<comment type="catalytic activity">
    <reaction evidence="7">
        <text>L-aspartate + L-glutamine + ATP + H2O = L-asparagine + L-glutamate + AMP + diphosphate + H(+)</text>
        <dbReference type="Rhea" id="RHEA:12228"/>
        <dbReference type="ChEBI" id="CHEBI:15377"/>
        <dbReference type="ChEBI" id="CHEBI:15378"/>
        <dbReference type="ChEBI" id="CHEBI:29985"/>
        <dbReference type="ChEBI" id="CHEBI:29991"/>
        <dbReference type="ChEBI" id="CHEBI:30616"/>
        <dbReference type="ChEBI" id="CHEBI:33019"/>
        <dbReference type="ChEBI" id="CHEBI:58048"/>
        <dbReference type="ChEBI" id="CHEBI:58359"/>
        <dbReference type="ChEBI" id="CHEBI:456215"/>
        <dbReference type="EC" id="6.3.5.4"/>
    </reaction>
</comment>
<keyword evidence="6" id="KW-0315">Glutamine amidotransferase</keyword>
<dbReference type="SUPFAM" id="SSF52402">
    <property type="entry name" value="Adenine nucleotide alpha hydrolases-like"/>
    <property type="match status" value="1"/>
</dbReference>
<evidence type="ECO:0000313" key="9">
    <source>
        <dbReference type="EMBL" id="WBO20822.1"/>
    </source>
</evidence>
<dbReference type="PROSITE" id="PS51278">
    <property type="entry name" value="GATASE_TYPE_2"/>
    <property type="match status" value="1"/>
</dbReference>
<dbReference type="InterPro" id="IPR051786">
    <property type="entry name" value="ASN_synthetase/amidase"/>
</dbReference>
<evidence type="ECO:0000313" key="10">
    <source>
        <dbReference type="Proteomes" id="UP001210865"/>
    </source>
</evidence>
<evidence type="ECO:0000256" key="7">
    <source>
        <dbReference type="ARBA" id="ARBA00048741"/>
    </source>
</evidence>
<dbReference type="PANTHER" id="PTHR43284:SF1">
    <property type="entry name" value="ASPARAGINE SYNTHETASE"/>
    <property type="match status" value="1"/>
</dbReference>
<organism evidence="9 10">
    <name type="scientific">Sphingomonas abietis</name>
    <dbReference type="NCBI Taxonomy" id="3012344"/>
    <lineage>
        <taxon>Bacteria</taxon>
        <taxon>Pseudomonadati</taxon>
        <taxon>Pseudomonadota</taxon>
        <taxon>Alphaproteobacteria</taxon>
        <taxon>Sphingomonadales</taxon>
        <taxon>Sphingomonadaceae</taxon>
        <taxon>Sphingomonas</taxon>
    </lineage>
</organism>
<keyword evidence="5" id="KW-0067">ATP-binding</keyword>
<dbReference type="SUPFAM" id="SSF56235">
    <property type="entry name" value="N-terminal nucleophile aminohydrolases (Ntn hydrolases)"/>
    <property type="match status" value="1"/>
</dbReference>
<dbReference type="Pfam" id="PF13522">
    <property type="entry name" value="GATase_6"/>
    <property type="match status" value="1"/>
</dbReference>
<evidence type="ECO:0000256" key="4">
    <source>
        <dbReference type="ARBA" id="ARBA00022741"/>
    </source>
</evidence>
<dbReference type="NCBIfam" id="TIGR01536">
    <property type="entry name" value="asn_synth_AEB"/>
    <property type="match status" value="1"/>
</dbReference>
<dbReference type="InterPro" id="IPR033738">
    <property type="entry name" value="AsnB_N"/>
</dbReference>
<comment type="similarity">
    <text evidence="2">Belongs to the asparagine synthetase family.</text>
</comment>
<keyword evidence="4" id="KW-0547">Nucleotide-binding</keyword>
<dbReference type="GO" id="GO:0004066">
    <property type="term" value="F:asparagine synthase (glutamine-hydrolyzing) activity"/>
    <property type="evidence" value="ECO:0007669"/>
    <property type="project" value="UniProtKB-EC"/>
</dbReference>
<dbReference type="InterPro" id="IPR006426">
    <property type="entry name" value="Asn_synth_AEB"/>
</dbReference>
<protein>
    <recommendedName>
        <fullName evidence="3">asparagine synthase (glutamine-hydrolyzing)</fullName>
        <ecNumber evidence="3">6.3.5.4</ecNumber>
    </recommendedName>
</protein>
<name>A0ABY7NHS6_9SPHN</name>
<dbReference type="PIRSF" id="PIRSF001589">
    <property type="entry name" value="Asn_synthetase_glu-h"/>
    <property type="match status" value="1"/>
</dbReference>
<dbReference type="InterPro" id="IPR017932">
    <property type="entry name" value="GATase_2_dom"/>
</dbReference>
<feature type="domain" description="Glutamine amidotransferase type-2" evidence="8">
    <location>
        <begin position="1"/>
        <end position="209"/>
    </location>
</feature>